<dbReference type="InterPro" id="IPR035892">
    <property type="entry name" value="C2_domain_sf"/>
</dbReference>
<evidence type="ECO:0000313" key="2">
    <source>
        <dbReference type="Proteomes" id="UP001054902"/>
    </source>
</evidence>
<protein>
    <submittedName>
        <fullName evidence="1">Uncharacterized protein</fullName>
    </submittedName>
</protein>
<reference evidence="1 2" key="1">
    <citation type="journal article" date="2021" name="Sci. Rep.">
        <title>The genome of the diatom Chaetoceros tenuissimus carries an ancient integrated fragment of an extant virus.</title>
        <authorList>
            <person name="Hongo Y."/>
            <person name="Kimura K."/>
            <person name="Takaki Y."/>
            <person name="Yoshida Y."/>
            <person name="Baba S."/>
            <person name="Kobayashi G."/>
            <person name="Nagasaki K."/>
            <person name="Hano T."/>
            <person name="Tomaru Y."/>
        </authorList>
    </citation>
    <scope>NUCLEOTIDE SEQUENCE [LARGE SCALE GENOMIC DNA]</scope>
    <source>
        <strain evidence="1 2">NIES-3715</strain>
    </source>
</reference>
<dbReference type="Gene3D" id="2.60.40.150">
    <property type="entry name" value="C2 domain"/>
    <property type="match status" value="1"/>
</dbReference>
<evidence type="ECO:0000313" key="1">
    <source>
        <dbReference type="EMBL" id="GFH57072.1"/>
    </source>
</evidence>
<dbReference type="Proteomes" id="UP001054902">
    <property type="component" value="Unassembled WGS sequence"/>
</dbReference>
<proteinExistence type="predicted"/>
<dbReference type="EMBL" id="BLLK01000057">
    <property type="protein sequence ID" value="GFH57072.1"/>
    <property type="molecule type" value="Genomic_DNA"/>
</dbReference>
<comment type="caution">
    <text evidence="1">The sequence shown here is derived from an EMBL/GenBank/DDBJ whole genome shotgun (WGS) entry which is preliminary data.</text>
</comment>
<dbReference type="AlphaFoldDB" id="A0AAD3D3A2"/>
<accession>A0AAD3D3A2</accession>
<name>A0AAD3D3A2_9STRA</name>
<keyword evidence="2" id="KW-1185">Reference proteome</keyword>
<gene>
    <name evidence="1" type="ORF">CTEN210_13548</name>
</gene>
<sequence>MIEFKIVTKGVNIPFSSGPILAALDNGSKSKFMAEVEGNRLVNAWPFIVSNITQKTGKVNVTFRAPSAPGKYKFYIDVKSQEFLGVDQTFSIEKEIIDKALLERKEEEEAEGEVEDEEPKKTK</sequence>
<organism evidence="1 2">
    <name type="scientific">Chaetoceros tenuissimus</name>
    <dbReference type="NCBI Taxonomy" id="426638"/>
    <lineage>
        <taxon>Eukaryota</taxon>
        <taxon>Sar</taxon>
        <taxon>Stramenopiles</taxon>
        <taxon>Ochrophyta</taxon>
        <taxon>Bacillariophyta</taxon>
        <taxon>Coscinodiscophyceae</taxon>
        <taxon>Chaetocerotophycidae</taxon>
        <taxon>Chaetocerotales</taxon>
        <taxon>Chaetocerotaceae</taxon>
        <taxon>Chaetoceros</taxon>
    </lineage>
</organism>